<evidence type="ECO:0000313" key="6">
    <source>
        <dbReference type="EMBL" id="GAA3930851.1"/>
    </source>
</evidence>
<dbReference type="PANTHER" id="PTHR30136">
    <property type="entry name" value="HELIX-TURN-HELIX TRANSCRIPTIONAL REGULATOR, ICLR FAMILY"/>
    <property type="match status" value="1"/>
</dbReference>
<dbReference type="Proteomes" id="UP001501591">
    <property type="component" value="Unassembled WGS sequence"/>
</dbReference>
<dbReference type="InterPro" id="IPR036388">
    <property type="entry name" value="WH-like_DNA-bd_sf"/>
</dbReference>
<organism evidence="6 7">
    <name type="scientific">Microbacterium soli</name>
    <dbReference type="NCBI Taxonomy" id="446075"/>
    <lineage>
        <taxon>Bacteria</taxon>
        <taxon>Bacillati</taxon>
        <taxon>Actinomycetota</taxon>
        <taxon>Actinomycetes</taxon>
        <taxon>Micrococcales</taxon>
        <taxon>Microbacteriaceae</taxon>
        <taxon>Microbacterium</taxon>
    </lineage>
</organism>
<reference evidence="7" key="1">
    <citation type="journal article" date="2019" name="Int. J. Syst. Evol. Microbiol.">
        <title>The Global Catalogue of Microorganisms (GCM) 10K type strain sequencing project: providing services to taxonomists for standard genome sequencing and annotation.</title>
        <authorList>
            <consortium name="The Broad Institute Genomics Platform"/>
            <consortium name="The Broad Institute Genome Sequencing Center for Infectious Disease"/>
            <person name="Wu L."/>
            <person name="Ma J."/>
        </authorList>
    </citation>
    <scope>NUCLEOTIDE SEQUENCE [LARGE SCALE GENOMIC DNA]</scope>
    <source>
        <strain evidence="7">JCM 17024</strain>
    </source>
</reference>
<dbReference type="InterPro" id="IPR036390">
    <property type="entry name" value="WH_DNA-bd_sf"/>
</dbReference>
<name>A0ABP7MXD6_9MICO</name>
<dbReference type="InterPro" id="IPR014757">
    <property type="entry name" value="Tscrpt_reg_IclR_C"/>
</dbReference>
<evidence type="ECO:0000256" key="3">
    <source>
        <dbReference type="ARBA" id="ARBA00023163"/>
    </source>
</evidence>
<gene>
    <name evidence="6" type="ORF">GCM10022383_06790</name>
</gene>
<dbReference type="InterPro" id="IPR005471">
    <property type="entry name" value="Tscrpt_reg_IclR_N"/>
</dbReference>
<evidence type="ECO:0000259" key="5">
    <source>
        <dbReference type="PROSITE" id="PS51078"/>
    </source>
</evidence>
<dbReference type="PROSITE" id="PS51077">
    <property type="entry name" value="HTH_ICLR"/>
    <property type="match status" value="1"/>
</dbReference>
<evidence type="ECO:0008006" key="8">
    <source>
        <dbReference type="Google" id="ProtNLM"/>
    </source>
</evidence>
<proteinExistence type="predicted"/>
<dbReference type="PROSITE" id="PS51078">
    <property type="entry name" value="ICLR_ED"/>
    <property type="match status" value="1"/>
</dbReference>
<feature type="domain" description="IclR-ED" evidence="5">
    <location>
        <begin position="77"/>
        <end position="257"/>
    </location>
</feature>
<sequence>MGVRTLGLFWCVDVAEVRSVAQVSKTVDNALWILQLLGEQGAATSIELAKLTGLSRTIVYRSLSTLEARGFVRRDGSSYSLGLTILNLSDSIESDIRTAAQSGLEQLAARYDATCVLVVADGTDGVILDQRVSQSGPTQIRYSLGFRSPLAAGGHGRAILAFSPPKVVEAMLGKLSDVGTAERLRETLSEIRRRGYAYSSDEIRFGVSGLAVPILDRKRRAVGSIGLVTVAGGLPDLDDVSRTLMSTSASISEQLLR</sequence>
<evidence type="ECO:0000256" key="1">
    <source>
        <dbReference type="ARBA" id="ARBA00023015"/>
    </source>
</evidence>
<dbReference type="Pfam" id="PF09339">
    <property type="entry name" value="HTH_IclR"/>
    <property type="match status" value="1"/>
</dbReference>
<dbReference type="SUPFAM" id="SSF46785">
    <property type="entry name" value="Winged helix' DNA-binding domain"/>
    <property type="match status" value="1"/>
</dbReference>
<dbReference type="Gene3D" id="3.30.450.40">
    <property type="match status" value="1"/>
</dbReference>
<evidence type="ECO:0000313" key="7">
    <source>
        <dbReference type="Proteomes" id="UP001501591"/>
    </source>
</evidence>
<keyword evidence="1" id="KW-0805">Transcription regulation</keyword>
<keyword evidence="3" id="KW-0804">Transcription</keyword>
<keyword evidence="2" id="KW-0238">DNA-binding</keyword>
<evidence type="ECO:0000259" key="4">
    <source>
        <dbReference type="PROSITE" id="PS51077"/>
    </source>
</evidence>
<dbReference type="InterPro" id="IPR050707">
    <property type="entry name" value="HTH_MetabolicPath_Reg"/>
</dbReference>
<dbReference type="InterPro" id="IPR029016">
    <property type="entry name" value="GAF-like_dom_sf"/>
</dbReference>
<dbReference type="SMART" id="SM00346">
    <property type="entry name" value="HTH_ICLR"/>
    <property type="match status" value="1"/>
</dbReference>
<accession>A0ABP7MXD6</accession>
<dbReference type="EMBL" id="BAABCP010000001">
    <property type="protein sequence ID" value="GAA3930851.1"/>
    <property type="molecule type" value="Genomic_DNA"/>
</dbReference>
<feature type="domain" description="HTH iclR-type" evidence="4">
    <location>
        <begin position="24"/>
        <end position="83"/>
    </location>
</feature>
<keyword evidence="7" id="KW-1185">Reference proteome</keyword>
<dbReference type="Gene3D" id="1.10.10.10">
    <property type="entry name" value="Winged helix-like DNA-binding domain superfamily/Winged helix DNA-binding domain"/>
    <property type="match status" value="1"/>
</dbReference>
<dbReference type="SUPFAM" id="SSF55781">
    <property type="entry name" value="GAF domain-like"/>
    <property type="match status" value="1"/>
</dbReference>
<evidence type="ECO:0000256" key="2">
    <source>
        <dbReference type="ARBA" id="ARBA00023125"/>
    </source>
</evidence>
<comment type="caution">
    <text evidence="6">The sequence shown here is derived from an EMBL/GenBank/DDBJ whole genome shotgun (WGS) entry which is preliminary data.</text>
</comment>
<dbReference type="Pfam" id="PF01614">
    <property type="entry name" value="IclR_C"/>
    <property type="match status" value="1"/>
</dbReference>
<protein>
    <recommendedName>
        <fullName evidence="8">IclR family transcriptional regulator</fullName>
    </recommendedName>
</protein>
<dbReference type="PANTHER" id="PTHR30136:SF24">
    <property type="entry name" value="HTH-TYPE TRANSCRIPTIONAL REPRESSOR ALLR"/>
    <property type="match status" value="1"/>
</dbReference>